<comment type="subcellular location">
    <subcellularLocation>
        <location evidence="1">Nucleus</location>
    </subcellularLocation>
</comment>
<dbReference type="SUPFAM" id="SSF54928">
    <property type="entry name" value="RNA-binding domain, RBD"/>
    <property type="match status" value="1"/>
</dbReference>
<dbReference type="SMART" id="SM00360">
    <property type="entry name" value="RRM"/>
    <property type="match status" value="1"/>
</dbReference>
<evidence type="ECO:0000256" key="1">
    <source>
        <dbReference type="ARBA" id="ARBA00004123"/>
    </source>
</evidence>
<gene>
    <name evidence="6" type="ORF">FA15DRAFT_628616</name>
</gene>
<feature type="region of interest" description="Disordered" evidence="4">
    <location>
        <begin position="241"/>
        <end position="260"/>
    </location>
</feature>
<dbReference type="PANTHER" id="PTHR45735:SF2">
    <property type="entry name" value="CLEAVAGE STIMULATION FACTOR SUBUNIT 2"/>
    <property type="match status" value="1"/>
</dbReference>
<feature type="region of interest" description="Disordered" evidence="4">
    <location>
        <begin position="208"/>
        <end position="228"/>
    </location>
</feature>
<feature type="domain" description="RRM" evidence="5">
    <location>
        <begin position="3"/>
        <end position="81"/>
    </location>
</feature>
<dbReference type="Proteomes" id="UP000307440">
    <property type="component" value="Unassembled WGS sequence"/>
</dbReference>
<organism evidence="6 7">
    <name type="scientific">Coprinopsis marcescibilis</name>
    <name type="common">Agaric fungus</name>
    <name type="synonym">Psathyrella marcescibilis</name>
    <dbReference type="NCBI Taxonomy" id="230819"/>
    <lineage>
        <taxon>Eukaryota</taxon>
        <taxon>Fungi</taxon>
        <taxon>Dikarya</taxon>
        <taxon>Basidiomycota</taxon>
        <taxon>Agaricomycotina</taxon>
        <taxon>Agaricomycetes</taxon>
        <taxon>Agaricomycetidae</taxon>
        <taxon>Agaricales</taxon>
        <taxon>Agaricineae</taxon>
        <taxon>Psathyrellaceae</taxon>
        <taxon>Coprinopsis</taxon>
    </lineage>
</organism>
<keyword evidence="3" id="KW-0694">RNA-binding</keyword>
<dbReference type="GO" id="GO:0031124">
    <property type="term" value="P:mRNA 3'-end processing"/>
    <property type="evidence" value="ECO:0007669"/>
    <property type="project" value="InterPro"/>
</dbReference>
<dbReference type="Gene3D" id="1.25.40.630">
    <property type="match status" value="1"/>
</dbReference>
<proteinExistence type="predicted"/>
<protein>
    <recommendedName>
        <fullName evidence="5">RRM domain-containing protein</fullName>
    </recommendedName>
</protein>
<dbReference type="AlphaFoldDB" id="A0A5C3KCM8"/>
<dbReference type="EMBL" id="ML210475">
    <property type="protein sequence ID" value="TFK17684.1"/>
    <property type="molecule type" value="Genomic_DNA"/>
</dbReference>
<evidence type="ECO:0000256" key="3">
    <source>
        <dbReference type="PROSITE-ProRule" id="PRU00176"/>
    </source>
</evidence>
<dbReference type="InterPro" id="IPR038192">
    <property type="entry name" value="CSTF_C_sf"/>
</dbReference>
<dbReference type="Gene3D" id="1.10.20.70">
    <property type="entry name" value="Transcription termination and cleavage factor, C-terminal domain"/>
    <property type="match status" value="1"/>
</dbReference>
<dbReference type="Pfam" id="PF00076">
    <property type="entry name" value="RRM_1"/>
    <property type="match status" value="1"/>
</dbReference>
<dbReference type="PROSITE" id="PS50102">
    <property type="entry name" value="RRM"/>
    <property type="match status" value="1"/>
</dbReference>
<dbReference type="Pfam" id="PF14304">
    <property type="entry name" value="CSTF_C"/>
    <property type="match status" value="1"/>
</dbReference>
<dbReference type="GO" id="GO:0005847">
    <property type="term" value="C:mRNA cleavage and polyadenylation specificity factor complex"/>
    <property type="evidence" value="ECO:0007669"/>
    <property type="project" value="TreeGrafter"/>
</dbReference>
<evidence type="ECO:0000313" key="6">
    <source>
        <dbReference type="EMBL" id="TFK17684.1"/>
    </source>
</evidence>
<evidence type="ECO:0000259" key="5">
    <source>
        <dbReference type="PROSITE" id="PS50102"/>
    </source>
</evidence>
<keyword evidence="7" id="KW-1185">Reference proteome</keyword>
<dbReference type="Gene3D" id="3.30.70.330">
    <property type="match status" value="1"/>
</dbReference>
<dbReference type="CDD" id="cd12398">
    <property type="entry name" value="RRM_CSTF2_RNA15_like"/>
    <property type="match status" value="1"/>
</dbReference>
<sequence length="368" mass="39371">MSKVVFVGNVPYTMGEEQLMEVFKSVGQVIAFRLVYDRDTGKAKGYGFCEFSDHDTALSAVRNLNNIDVGGRPLRIDLADSDPFLEGKTTVRGELMDGGFPGPSERSGWRPSANRNLEDAILSSIPPGKPLPKGMSSSDAISEAIAAIPDPQIYELLAQTKAFIINHPDQARILLSKNPQLSCALFQAMVMHHIVPEEVVQKMHASLQQHDTRRPPPPGMHNPALSQAPLGRPQMVPPVVQQPHLGGGAYPPPHTMPPFPPGAAIQQQPIPGMAGPGAIPTPPPGSMYPPQAYYRPPVSAGPIVQPAAAPPVQPAAAALAAAGIDDNQRDMIMMVLSMNPDAINALPEAQRSSVMQLRNKFMALAPSN</sequence>
<name>A0A5C3KCM8_COPMA</name>
<dbReference type="InterPro" id="IPR035979">
    <property type="entry name" value="RBD_domain_sf"/>
</dbReference>
<evidence type="ECO:0000256" key="4">
    <source>
        <dbReference type="SAM" id="MobiDB-lite"/>
    </source>
</evidence>
<accession>A0A5C3KCM8</accession>
<dbReference type="STRING" id="230819.A0A5C3KCM8"/>
<dbReference type="GO" id="GO:0003729">
    <property type="term" value="F:mRNA binding"/>
    <property type="evidence" value="ECO:0007669"/>
    <property type="project" value="TreeGrafter"/>
</dbReference>
<dbReference type="InterPro" id="IPR026896">
    <property type="entry name" value="CSTF_C"/>
</dbReference>
<keyword evidence="2" id="KW-0539">Nucleus</keyword>
<dbReference type="Pfam" id="PF14327">
    <property type="entry name" value="CSTF2_hinge"/>
    <property type="match status" value="1"/>
</dbReference>
<dbReference type="OrthoDB" id="272703at2759"/>
<dbReference type="InterPro" id="IPR025742">
    <property type="entry name" value="CSTF2_hinge"/>
</dbReference>
<dbReference type="InterPro" id="IPR000504">
    <property type="entry name" value="RRM_dom"/>
</dbReference>
<dbReference type="InterPro" id="IPR012677">
    <property type="entry name" value="Nucleotide-bd_a/b_plait_sf"/>
</dbReference>
<reference evidence="6 7" key="1">
    <citation type="journal article" date="2019" name="Nat. Ecol. Evol.">
        <title>Megaphylogeny resolves global patterns of mushroom evolution.</title>
        <authorList>
            <person name="Varga T."/>
            <person name="Krizsan K."/>
            <person name="Foldi C."/>
            <person name="Dima B."/>
            <person name="Sanchez-Garcia M."/>
            <person name="Sanchez-Ramirez S."/>
            <person name="Szollosi G.J."/>
            <person name="Szarkandi J.G."/>
            <person name="Papp V."/>
            <person name="Albert L."/>
            <person name="Andreopoulos W."/>
            <person name="Angelini C."/>
            <person name="Antonin V."/>
            <person name="Barry K.W."/>
            <person name="Bougher N.L."/>
            <person name="Buchanan P."/>
            <person name="Buyck B."/>
            <person name="Bense V."/>
            <person name="Catcheside P."/>
            <person name="Chovatia M."/>
            <person name="Cooper J."/>
            <person name="Damon W."/>
            <person name="Desjardin D."/>
            <person name="Finy P."/>
            <person name="Geml J."/>
            <person name="Haridas S."/>
            <person name="Hughes K."/>
            <person name="Justo A."/>
            <person name="Karasinski D."/>
            <person name="Kautmanova I."/>
            <person name="Kiss B."/>
            <person name="Kocsube S."/>
            <person name="Kotiranta H."/>
            <person name="LaButti K.M."/>
            <person name="Lechner B.E."/>
            <person name="Liimatainen K."/>
            <person name="Lipzen A."/>
            <person name="Lukacs Z."/>
            <person name="Mihaltcheva S."/>
            <person name="Morgado L.N."/>
            <person name="Niskanen T."/>
            <person name="Noordeloos M.E."/>
            <person name="Ohm R.A."/>
            <person name="Ortiz-Santana B."/>
            <person name="Ovrebo C."/>
            <person name="Racz N."/>
            <person name="Riley R."/>
            <person name="Savchenko A."/>
            <person name="Shiryaev A."/>
            <person name="Soop K."/>
            <person name="Spirin V."/>
            <person name="Szebenyi C."/>
            <person name="Tomsovsky M."/>
            <person name="Tulloss R.E."/>
            <person name="Uehling J."/>
            <person name="Grigoriev I.V."/>
            <person name="Vagvolgyi C."/>
            <person name="Papp T."/>
            <person name="Martin F.M."/>
            <person name="Miettinen O."/>
            <person name="Hibbett D.S."/>
            <person name="Nagy L.G."/>
        </authorList>
    </citation>
    <scope>NUCLEOTIDE SEQUENCE [LARGE SCALE GENOMIC DNA]</scope>
    <source>
        <strain evidence="6 7">CBS 121175</strain>
    </source>
</reference>
<feature type="compositionally biased region" description="Pro residues" evidence="4">
    <location>
        <begin position="250"/>
        <end position="260"/>
    </location>
</feature>
<evidence type="ECO:0000256" key="2">
    <source>
        <dbReference type="ARBA" id="ARBA00023242"/>
    </source>
</evidence>
<dbReference type="PANTHER" id="PTHR45735">
    <property type="entry name" value="CLEAVAGE STIMULATION FACTOR SUBUNIT 2"/>
    <property type="match status" value="1"/>
</dbReference>
<evidence type="ECO:0000313" key="7">
    <source>
        <dbReference type="Proteomes" id="UP000307440"/>
    </source>
</evidence>